<dbReference type="AlphaFoldDB" id="A0A7G9Y6K9"/>
<keyword evidence="1" id="KW-0812">Transmembrane</keyword>
<dbReference type="EMBL" id="MT631432">
    <property type="protein sequence ID" value="QNO50375.1"/>
    <property type="molecule type" value="Genomic_DNA"/>
</dbReference>
<feature type="transmembrane region" description="Helical" evidence="1">
    <location>
        <begin position="63"/>
        <end position="81"/>
    </location>
</feature>
<keyword evidence="1" id="KW-0472">Membrane</keyword>
<accession>A0A7G9Y6K9</accession>
<dbReference type="EMBL" id="MT630848">
    <property type="protein sequence ID" value="QNO43643.1"/>
    <property type="molecule type" value="Genomic_DNA"/>
</dbReference>
<proteinExistence type="predicted"/>
<organism evidence="2">
    <name type="scientific">Candidatus Methanogaster sp. ANME-2c ERB4</name>
    <dbReference type="NCBI Taxonomy" id="2759911"/>
    <lineage>
        <taxon>Archaea</taxon>
        <taxon>Methanobacteriati</taxon>
        <taxon>Methanobacteriota</taxon>
        <taxon>Stenosarchaea group</taxon>
        <taxon>Methanomicrobia</taxon>
        <taxon>Methanosarcinales</taxon>
        <taxon>ANME-2 cluster</taxon>
        <taxon>Candidatus Methanogasteraceae</taxon>
        <taxon>Candidatus Methanogaster</taxon>
    </lineage>
</organism>
<feature type="transmembrane region" description="Helical" evidence="1">
    <location>
        <begin position="35"/>
        <end position="57"/>
    </location>
</feature>
<evidence type="ECO:0000313" key="4">
    <source>
        <dbReference type="EMBL" id="QNO50375.1"/>
    </source>
</evidence>
<reference evidence="2" key="1">
    <citation type="submission" date="2020-06" db="EMBL/GenBank/DDBJ databases">
        <title>Unique genomic features of the anaerobic methanotrophic archaea.</title>
        <authorList>
            <person name="Chadwick G.L."/>
            <person name="Skennerton C.T."/>
            <person name="Laso-Perez R."/>
            <person name="Leu A.O."/>
            <person name="Speth D.R."/>
            <person name="Yu H."/>
            <person name="Morgan-Lang C."/>
            <person name="Hatzenpichler R."/>
            <person name="Goudeau D."/>
            <person name="Malmstrom R."/>
            <person name="Brazelton W.J."/>
            <person name="Woyke T."/>
            <person name="Hallam S.J."/>
            <person name="Tyson G.W."/>
            <person name="Wegener G."/>
            <person name="Boetius A."/>
            <person name="Orphan V."/>
        </authorList>
    </citation>
    <scope>NUCLEOTIDE SEQUENCE</scope>
</reference>
<dbReference type="EMBL" id="MT631075">
    <property type="protein sequence ID" value="QNO45129.1"/>
    <property type="molecule type" value="Genomic_DNA"/>
</dbReference>
<evidence type="ECO:0000256" key="1">
    <source>
        <dbReference type="SAM" id="Phobius"/>
    </source>
</evidence>
<sequence length="229" mass="26359">MRGKNPFNICTWNDSSDCANCAIQDKLACRWDRKILSGFHAIAFPPTIMAIVGIVFVGFLTGVWWLLIAYLVYLLVMFGVFDRFLCSHCPYYAEESKVLHCLGNHGSLKLWRYHPEPMSKFERFMTWFLTATIFFVFPLSVMGYGIWFLSSHYAEYGMISLLGLIGITIASLITSTSFVSTLKIFFCSRCVNFSCPLNTVPKPVVDEYLMKNDVMRKAWEETGYKLRYT</sequence>
<evidence type="ECO:0000313" key="2">
    <source>
        <dbReference type="EMBL" id="QNO43643.1"/>
    </source>
</evidence>
<gene>
    <name evidence="3" type="ORF">AGMAKMMB_00016</name>
    <name evidence="4" type="ORF">BOLHPIDD_00016</name>
    <name evidence="2" type="ORF">MOOKMAHM_00012</name>
</gene>
<protein>
    <submittedName>
        <fullName evidence="2">Uncharacterized protein</fullName>
    </submittedName>
</protein>
<feature type="transmembrane region" description="Helical" evidence="1">
    <location>
        <begin position="156"/>
        <end position="179"/>
    </location>
</feature>
<feature type="transmembrane region" description="Helical" evidence="1">
    <location>
        <begin position="127"/>
        <end position="150"/>
    </location>
</feature>
<keyword evidence="1" id="KW-1133">Transmembrane helix</keyword>
<name>A0A7G9Y6K9_9EURY</name>
<evidence type="ECO:0000313" key="3">
    <source>
        <dbReference type="EMBL" id="QNO45129.1"/>
    </source>
</evidence>